<evidence type="ECO:0000259" key="11">
    <source>
        <dbReference type="Pfam" id="PF02397"/>
    </source>
</evidence>
<dbReference type="AlphaFoldDB" id="A0A1G7BDC7"/>
<organism evidence="12 13">
    <name type="scientific">Paracoccus isoporae</name>
    <dbReference type="NCBI Taxonomy" id="591205"/>
    <lineage>
        <taxon>Bacteria</taxon>
        <taxon>Pseudomonadati</taxon>
        <taxon>Pseudomonadota</taxon>
        <taxon>Alphaproteobacteria</taxon>
        <taxon>Rhodobacterales</taxon>
        <taxon>Paracoccaceae</taxon>
        <taxon>Paracoccus</taxon>
    </lineage>
</organism>
<evidence type="ECO:0000256" key="2">
    <source>
        <dbReference type="ARBA" id="ARBA00006464"/>
    </source>
</evidence>
<gene>
    <name evidence="12" type="ORF">SAMN05421538_10537</name>
</gene>
<dbReference type="PANTHER" id="PTHR30576">
    <property type="entry name" value="COLANIC BIOSYNTHESIS UDP-GLUCOSE LIPID CARRIER TRANSFERASE"/>
    <property type="match status" value="1"/>
</dbReference>
<dbReference type="Proteomes" id="UP000199344">
    <property type="component" value="Unassembled WGS sequence"/>
</dbReference>
<dbReference type="RefSeq" id="WP_090523226.1">
    <property type="nucleotide sequence ID" value="NZ_FNAH01000005.1"/>
</dbReference>
<evidence type="ECO:0000256" key="9">
    <source>
        <dbReference type="SAM" id="Coils"/>
    </source>
</evidence>
<evidence type="ECO:0000256" key="1">
    <source>
        <dbReference type="ARBA" id="ARBA00004236"/>
    </source>
</evidence>
<feature type="transmembrane region" description="Helical" evidence="10">
    <location>
        <begin position="40"/>
        <end position="63"/>
    </location>
</feature>
<keyword evidence="5 10" id="KW-0812">Transmembrane</keyword>
<evidence type="ECO:0000256" key="4">
    <source>
        <dbReference type="ARBA" id="ARBA00022679"/>
    </source>
</evidence>
<evidence type="ECO:0000256" key="7">
    <source>
        <dbReference type="ARBA" id="ARBA00023136"/>
    </source>
</evidence>
<keyword evidence="8" id="KW-0270">Exopolysaccharide synthesis</keyword>
<evidence type="ECO:0000313" key="12">
    <source>
        <dbReference type="EMBL" id="SDE24235.1"/>
    </source>
</evidence>
<keyword evidence="6 10" id="KW-1133">Transmembrane helix</keyword>
<evidence type="ECO:0000256" key="5">
    <source>
        <dbReference type="ARBA" id="ARBA00022692"/>
    </source>
</evidence>
<comment type="subcellular location">
    <subcellularLocation>
        <location evidence="1">Cell membrane</location>
    </subcellularLocation>
</comment>
<dbReference type="OrthoDB" id="9808602at2"/>
<name>A0A1G7BDC7_9RHOB</name>
<accession>A0A1G7BDC7</accession>
<evidence type="ECO:0000256" key="6">
    <source>
        <dbReference type="ARBA" id="ARBA00022989"/>
    </source>
</evidence>
<keyword evidence="4 12" id="KW-0808">Transferase</keyword>
<evidence type="ECO:0000313" key="13">
    <source>
        <dbReference type="Proteomes" id="UP000199344"/>
    </source>
</evidence>
<evidence type="ECO:0000256" key="3">
    <source>
        <dbReference type="ARBA" id="ARBA00022475"/>
    </source>
</evidence>
<dbReference type="Pfam" id="PF02397">
    <property type="entry name" value="Bac_transf"/>
    <property type="match status" value="1"/>
</dbReference>
<protein>
    <submittedName>
        <fullName evidence="12">Undecaprenyl-phosphate galactose phosphotransferase</fullName>
    </submittedName>
</protein>
<keyword evidence="13" id="KW-1185">Reference proteome</keyword>
<evidence type="ECO:0000256" key="10">
    <source>
        <dbReference type="SAM" id="Phobius"/>
    </source>
</evidence>
<reference evidence="12 13" key="1">
    <citation type="submission" date="2016-10" db="EMBL/GenBank/DDBJ databases">
        <authorList>
            <person name="de Groot N.N."/>
        </authorList>
    </citation>
    <scope>NUCLEOTIDE SEQUENCE [LARGE SCALE GENOMIC DNA]</scope>
    <source>
        <strain evidence="12 13">DSM 22220</strain>
    </source>
</reference>
<sequence>MVNVENQLVTNASNGGAALGRPQGGPAEWYRNGGKRVFDVVASLFGILILAPVLIVLGSVIYLHDRGKPFFVHKRLGQGGESFGCIKMRSMVANAEEKLNEVLKKHPEWRQEWEESQKLTNDPRVTRVGNFIRKTSLDEIPQLFNVLRGDMSLVGPRPIVRDELPRYGEDAVSYLRLRPGFTGLWQTTGRNDVSYDERVAMDVTYERNVSFTEDLRILVMTIVTMLRRTGK</sequence>
<comment type="similarity">
    <text evidence="2">Belongs to the bacterial sugar transferase family.</text>
</comment>
<dbReference type="GO" id="GO:0016780">
    <property type="term" value="F:phosphotransferase activity, for other substituted phosphate groups"/>
    <property type="evidence" value="ECO:0007669"/>
    <property type="project" value="TreeGrafter"/>
</dbReference>
<evidence type="ECO:0000256" key="8">
    <source>
        <dbReference type="ARBA" id="ARBA00023169"/>
    </source>
</evidence>
<keyword evidence="3" id="KW-1003">Cell membrane</keyword>
<dbReference type="STRING" id="591205.SAMN05421538_10537"/>
<dbReference type="PANTHER" id="PTHR30576:SF4">
    <property type="entry name" value="UNDECAPRENYL-PHOSPHATE GALACTOSE PHOSPHOTRANSFERASE"/>
    <property type="match status" value="1"/>
</dbReference>
<dbReference type="GO" id="GO:0000271">
    <property type="term" value="P:polysaccharide biosynthetic process"/>
    <property type="evidence" value="ECO:0007669"/>
    <property type="project" value="UniProtKB-KW"/>
</dbReference>
<dbReference type="InterPro" id="IPR003362">
    <property type="entry name" value="Bact_transf"/>
</dbReference>
<keyword evidence="9" id="KW-0175">Coiled coil</keyword>
<feature type="domain" description="Bacterial sugar transferase" evidence="11">
    <location>
        <begin position="35"/>
        <end position="226"/>
    </location>
</feature>
<proteinExistence type="inferred from homology"/>
<keyword evidence="7 10" id="KW-0472">Membrane</keyword>
<dbReference type="GO" id="GO:0005886">
    <property type="term" value="C:plasma membrane"/>
    <property type="evidence" value="ECO:0007669"/>
    <property type="project" value="UniProtKB-SubCell"/>
</dbReference>
<dbReference type="EMBL" id="FNAH01000005">
    <property type="protein sequence ID" value="SDE24235.1"/>
    <property type="molecule type" value="Genomic_DNA"/>
</dbReference>
<feature type="coiled-coil region" evidence="9">
    <location>
        <begin position="85"/>
        <end position="112"/>
    </location>
</feature>